<organism evidence="1">
    <name type="scientific">marine sediment metagenome</name>
    <dbReference type="NCBI Taxonomy" id="412755"/>
    <lineage>
        <taxon>unclassified sequences</taxon>
        <taxon>metagenomes</taxon>
        <taxon>ecological metagenomes</taxon>
    </lineage>
</organism>
<dbReference type="EMBL" id="BARS01017547">
    <property type="protein sequence ID" value="GAF86112.1"/>
    <property type="molecule type" value="Genomic_DNA"/>
</dbReference>
<dbReference type="Gene3D" id="3.30.300.30">
    <property type="match status" value="1"/>
</dbReference>
<sequence>NQLPWYAIPRKINIIEVFPRTPTGKIDRKELQTKSVAETLNEDTK</sequence>
<evidence type="ECO:0008006" key="2">
    <source>
        <dbReference type="Google" id="ProtNLM"/>
    </source>
</evidence>
<gene>
    <name evidence="1" type="ORF">S01H1_28688</name>
</gene>
<dbReference type="InterPro" id="IPR045851">
    <property type="entry name" value="AMP-bd_C_sf"/>
</dbReference>
<accession>X0TD45</accession>
<reference evidence="1" key="1">
    <citation type="journal article" date="2014" name="Front. Microbiol.">
        <title>High frequency of phylogenetically diverse reductive dehalogenase-homologous genes in deep subseafloor sedimentary metagenomes.</title>
        <authorList>
            <person name="Kawai M."/>
            <person name="Futagami T."/>
            <person name="Toyoda A."/>
            <person name="Takaki Y."/>
            <person name="Nishi S."/>
            <person name="Hori S."/>
            <person name="Arai W."/>
            <person name="Tsubouchi T."/>
            <person name="Morono Y."/>
            <person name="Uchiyama I."/>
            <person name="Ito T."/>
            <person name="Fujiyama A."/>
            <person name="Inagaki F."/>
            <person name="Takami H."/>
        </authorList>
    </citation>
    <scope>NUCLEOTIDE SEQUENCE</scope>
    <source>
        <strain evidence="1">Expedition CK06-06</strain>
    </source>
</reference>
<name>X0TD45_9ZZZZ</name>
<dbReference type="AlphaFoldDB" id="X0TD45"/>
<comment type="caution">
    <text evidence="1">The sequence shown here is derived from an EMBL/GenBank/DDBJ whole genome shotgun (WGS) entry which is preliminary data.</text>
</comment>
<proteinExistence type="predicted"/>
<dbReference type="SUPFAM" id="SSF56801">
    <property type="entry name" value="Acetyl-CoA synthetase-like"/>
    <property type="match status" value="1"/>
</dbReference>
<protein>
    <recommendedName>
        <fullName evidence="2">AMP-binding enzyme C-terminal domain-containing protein</fullName>
    </recommendedName>
</protein>
<feature type="non-terminal residue" evidence="1">
    <location>
        <position position="1"/>
    </location>
</feature>
<evidence type="ECO:0000313" key="1">
    <source>
        <dbReference type="EMBL" id="GAF86112.1"/>
    </source>
</evidence>